<proteinExistence type="predicted"/>
<accession>A0A409WAZ0</accession>
<organism evidence="1 2">
    <name type="scientific">Gymnopilus dilepis</name>
    <dbReference type="NCBI Taxonomy" id="231916"/>
    <lineage>
        <taxon>Eukaryota</taxon>
        <taxon>Fungi</taxon>
        <taxon>Dikarya</taxon>
        <taxon>Basidiomycota</taxon>
        <taxon>Agaricomycotina</taxon>
        <taxon>Agaricomycetes</taxon>
        <taxon>Agaricomycetidae</taxon>
        <taxon>Agaricales</taxon>
        <taxon>Agaricineae</taxon>
        <taxon>Hymenogastraceae</taxon>
        <taxon>Gymnopilus</taxon>
    </lineage>
</organism>
<dbReference type="Proteomes" id="UP000284706">
    <property type="component" value="Unassembled WGS sequence"/>
</dbReference>
<evidence type="ECO:0000313" key="2">
    <source>
        <dbReference type="Proteomes" id="UP000284706"/>
    </source>
</evidence>
<sequence length="289" mass="33644">SDIYDALAGLYRYFKRCLGADLVHGIPNTIFDWSLLWTSFDVQKRRDKTPSWSWAGWIGQSALSTWFWYDRSIARVRQALRQRTWIIWYQRKAHESEEVIRIWTPKKSSKPTTKPRNFYGSHIKDRFGIDCTQTTPTPRKLSGAPEYLEDVHNPLRGSGFLQFWTVSIRFRFGSMFGGILDPEDKGRMTRFEIFGRSNYNVGYIMLDPEWAAANTKQDHEFILLCEGRDPMPFGKPPSDVDSEEGWGYRVLLIEWKGEWAERVSVGFIQKESLNEALGDGPVWKEIILG</sequence>
<dbReference type="OrthoDB" id="2958217at2759"/>
<dbReference type="AlphaFoldDB" id="A0A409WAZ0"/>
<reference evidence="1 2" key="1">
    <citation type="journal article" date="2018" name="Evol. Lett.">
        <title>Horizontal gene cluster transfer increased hallucinogenic mushroom diversity.</title>
        <authorList>
            <person name="Reynolds H.T."/>
            <person name="Vijayakumar V."/>
            <person name="Gluck-Thaler E."/>
            <person name="Korotkin H.B."/>
            <person name="Matheny P.B."/>
            <person name="Slot J.C."/>
        </authorList>
    </citation>
    <scope>NUCLEOTIDE SEQUENCE [LARGE SCALE GENOMIC DNA]</scope>
    <source>
        <strain evidence="1 2">SRW20</strain>
    </source>
</reference>
<dbReference type="EMBL" id="NHYE01005238">
    <property type="protein sequence ID" value="PPQ75661.1"/>
    <property type="molecule type" value="Genomic_DNA"/>
</dbReference>
<dbReference type="InParanoid" id="A0A409WAZ0"/>
<protein>
    <recommendedName>
        <fullName evidence="3">Heterokaryon incompatibility domain-containing protein</fullName>
    </recommendedName>
</protein>
<dbReference type="STRING" id="231916.A0A409WAZ0"/>
<name>A0A409WAZ0_9AGAR</name>
<evidence type="ECO:0000313" key="1">
    <source>
        <dbReference type="EMBL" id="PPQ75661.1"/>
    </source>
</evidence>
<keyword evidence="2" id="KW-1185">Reference proteome</keyword>
<feature type="non-terminal residue" evidence="1">
    <location>
        <position position="1"/>
    </location>
</feature>
<comment type="caution">
    <text evidence="1">The sequence shown here is derived from an EMBL/GenBank/DDBJ whole genome shotgun (WGS) entry which is preliminary data.</text>
</comment>
<evidence type="ECO:0008006" key="3">
    <source>
        <dbReference type="Google" id="ProtNLM"/>
    </source>
</evidence>
<gene>
    <name evidence="1" type="ORF">CVT26_001889</name>
</gene>